<evidence type="ECO:0000313" key="2">
    <source>
        <dbReference type="WBParaSite" id="Hba_20237"/>
    </source>
</evidence>
<organism evidence="1 2">
    <name type="scientific">Heterorhabditis bacteriophora</name>
    <name type="common">Entomopathogenic nematode worm</name>
    <dbReference type="NCBI Taxonomy" id="37862"/>
    <lineage>
        <taxon>Eukaryota</taxon>
        <taxon>Metazoa</taxon>
        <taxon>Ecdysozoa</taxon>
        <taxon>Nematoda</taxon>
        <taxon>Chromadorea</taxon>
        <taxon>Rhabditida</taxon>
        <taxon>Rhabditina</taxon>
        <taxon>Rhabditomorpha</taxon>
        <taxon>Strongyloidea</taxon>
        <taxon>Heterorhabditidae</taxon>
        <taxon>Heterorhabditis</taxon>
    </lineage>
</organism>
<proteinExistence type="predicted"/>
<keyword evidence="1" id="KW-1185">Reference proteome</keyword>
<protein>
    <submittedName>
        <fullName evidence="2">Tyrosine-protein phosphatase domain-containing protein</fullName>
    </submittedName>
</protein>
<dbReference type="AlphaFoldDB" id="A0A1I7XSD3"/>
<dbReference type="WBParaSite" id="Hba_20237">
    <property type="protein sequence ID" value="Hba_20237"/>
    <property type="gene ID" value="Hba_20237"/>
</dbReference>
<sequence length="180" mass="20228">MKMADIASLYTASQEMREVQLDFKIDSSETPHNSIRRSPPLDIPEIRFPELSDSTMPLDSFMTSTNNSPLSDFLLEINNTSTPDSTLSNNSAIAVDILQSSSTVVRMTPSVETSFSRRPHFDFMPHFEHNAYDFMVPEGSNEIINGFDSIFRKLGILVMHINCNYKNSNQVNLKATNTGL</sequence>
<reference evidence="2" key="1">
    <citation type="submission" date="2016-11" db="UniProtKB">
        <authorList>
            <consortium name="WormBaseParasite"/>
        </authorList>
    </citation>
    <scope>IDENTIFICATION</scope>
</reference>
<name>A0A1I7XSD3_HETBA</name>
<evidence type="ECO:0000313" key="1">
    <source>
        <dbReference type="Proteomes" id="UP000095283"/>
    </source>
</evidence>
<accession>A0A1I7XSD3</accession>
<dbReference type="Proteomes" id="UP000095283">
    <property type="component" value="Unplaced"/>
</dbReference>